<reference evidence="3" key="2">
    <citation type="submission" date="2020-11" db="EMBL/GenBank/DDBJ databases">
        <authorList>
            <person name="Cecchin M."/>
            <person name="Marcolungo L."/>
            <person name="Rossato M."/>
            <person name="Girolomoni L."/>
            <person name="Cosentino E."/>
            <person name="Cuine S."/>
            <person name="Li-Beisson Y."/>
            <person name="Delledonne M."/>
            <person name="Ballottari M."/>
        </authorList>
    </citation>
    <scope>NUCLEOTIDE SEQUENCE</scope>
    <source>
        <strain evidence="3">211/11P</strain>
        <tissue evidence="3">Whole cell</tissue>
    </source>
</reference>
<dbReference type="SUPFAM" id="SSF49452">
    <property type="entry name" value="Starch-binding domain-like"/>
    <property type="match status" value="1"/>
</dbReference>
<dbReference type="AlphaFoldDB" id="A0A9D4TSA0"/>
<dbReference type="InterPro" id="IPR013783">
    <property type="entry name" value="Ig-like_fold"/>
</dbReference>
<dbReference type="Gene3D" id="2.60.40.10">
    <property type="entry name" value="Immunoglobulins"/>
    <property type="match status" value="1"/>
</dbReference>
<evidence type="ECO:0000256" key="1">
    <source>
        <dbReference type="SAM" id="Coils"/>
    </source>
</evidence>
<keyword evidence="4" id="KW-1185">Reference proteome</keyword>
<reference evidence="3" key="1">
    <citation type="journal article" date="2019" name="Plant J.">
        <title>Chlorella vulgaris genome assembly and annotation reveals the molecular basis for metabolic acclimation to high light conditions.</title>
        <authorList>
            <person name="Cecchin M."/>
            <person name="Marcolungo L."/>
            <person name="Rossato M."/>
            <person name="Girolomoni L."/>
            <person name="Cosentino E."/>
            <person name="Cuine S."/>
            <person name="Li-Beisson Y."/>
            <person name="Delledonne M."/>
            <person name="Ballottari M."/>
        </authorList>
    </citation>
    <scope>NUCLEOTIDE SEQUENCE</scope>
    <source>
        <strain evidence="3">211/11P</strain>
    </source>
</reference>
<dbReference type="PROSITE" id="PS51166">
    <property type="entry name" value="CBM20"/>
    <property type="match status" value="1"/>
</dbReference>
<dbReference type="OrthoDB" id="515465at2759"/>
<dbReference type="SUPFAM" id="SSF90257">
    <property type="entry name" value="Myosin rod fragments"/>
    <property type="match status" value="1"/>
</dbReference>
<feature type="coiled-coil region" evidence="1">
    <location>
        <begin position="154"/>
        <end position="268"/>
    </location>
</feature>
<dbReference type="Proteomes" id="UP001055712">
    <property type="component" value="Unassembled WGS sequence"/>
</dbReference>
<dbReference type="PANTHER" id="PTHR15048">
    <property type="entry name" value="STARCH-BINDING DOMAIN-CONTAINING PROTEIN 1"/>
    <property type="match status" value="1"/>
</dbReference>
<dbReference type="InterPro" id="IPR002044">
    <property type="entry name" value="CBM20"/>
</dbReference>
<dbReference type="PANTHER" id="PTHR15048:SF0">
    <property type="entry name" value="STARCH-BINDING DOMAIN-CONTAINING PROTEIN 1"/>
    <property type="match status" value="1"/>
</dbReference>
<sequence length="416" mass="46607">MTRQHFAAKASPRCINARQQGRQQQLRVVSRAAVQTRNGRHTATGPTAAVTFKTRKQLPYGQVLKLVGSMPAMGEWDCDSAPVMTWVEGDYWLLTLDLPAGEHEFKVVAASSGSGTCSTDWEAGPNRAVLVPETEAATRGAFTVVWEWGNPKTLAEEEHDMAELKQLMEQLEKGWHEDAGKTDSGKQHTQRLQQLSGLLEAERVARRAAEAERDELRRQADSAAAEASVLVRNSGSLRVEFEQLARELGTTQEQRAQLQAERDSLAHELSASYEQRTALQRERDALAEQLWRAGEQRAQVAPERDALDSRLRTAEQQVKNLQAECDRLGKELWHASEAKAALQTERDSLHQKMYSSTEPTGQLRQERDALASQLRTAREQLEGTQAELRRMQQELDGAMEKTKLLRSMGLLLCSMD</sequence>
<evidence type="ECO:0000313" key="3">
    <source>
        <dbReference type="EMBL" id="KAI3433331.1"/>
    </source>
</evidence>
<dbReference type="InterPro" id="IPR025925">
    <property type="entry name" value="PPC89_CLD"/>
</dbReference>
<dbReference type="EMBL" id="SIDB01000004">
    <property type="protein sequence ID" value="KAI3433331.1"/>
    <property type="molecule type" value="Genomic_DNA"/>
</dbReference>
<comment type="caution">
    <text evidence="3">The sequence shown here is derived from an EMBL/GenBank/DDBJ whole genome shotgun (WGS) entry which is preliminary data.</text>
</comment>
<dbReference type="SMART" id="SM01065">
    <property type="entry name" value="CBM_2"/>
    <property type="match status" value="1"/>
</dbReference>
<dbReference type="GO" id="GO:0016020">
    <property type="term" value="C:membrane"/>
    <property type="evidence" value="ECO:0007669"/>
    <property type="project" value="TreeGrafter"/>
</dbReference>
<dbReference type="Pfam" id="PF14197">
    <property type="entry name" value="Cep57_CLD_2"/>
    <property type="match status" value="1"/>
</dbReference>
<keyword evidence="1" id="KW-0175">Coiled coil</keyword>
<dbReference type="Gene3D" id="1.10.287.1490">
    <property type="match status" value="1"/>
</dbReference>
<evidence type="ECO:0000313" key="4">
    <source>
        <dbReference type="Proteomes" id="UP001055712"/>
    </source>
</evidence>
<organism evidence="3 4">
    <name type="scientific">Chlorella vulgaris</name>
    <name type="common">Green alga</name>
    <dbReference type="NCBI Taxonomy" id="3077"/>
    <lineage>
        <taxon>Eukaryota</taxon>
        <taxon>Viridiplantae</taxon>
        <taxon>Chlorophyta</taxon>
        <taxon>core chlorophytes</taxon>
        <taxon>Trebouxiophyceae</taxon>
        <taxon>Chlorellales</taxon>
        <taxon>Chlorellaceae</taxon>
        <taxon>Chlorella clade</taxon>
        <taxon>Chlorella</taxon>
    </lineage>
</organism>
<gene>
    <name evidence="3" type="ORF">D9Q98_003149</name>
</gene>
<dbReference type="InterPro" id="IPR013784">
    <property type="entry name" value="Carb-bd-like_fold"/>
</dbReference>
<feature type="coiled-coil region" evidence="1">
    <location>
        <begin position="360"/>
        <end position="401"/>
    </location>
</feature>
<evidence type="ECO:0000259" key="2">
    <source>
        <dbReference type="PROSITE" id="PS51166"/>
    </source>
</evidence>
<dbReference type="Pfam" id="PF00686">
    <property type="entry name" value="CBM_20"/>
    <property type="match status" value="1"/>
</dbReference>
<name>A0A9D4TSA0_CHLVU</name>
<feature type="domain" description="CBM20" evidence="2">
    <location>
        <begin position="42"/>
        <end position="150"/>
    </location>
</feature>
<accession>A0A9D4TSA0</accession>
<proteinExistence type="predicted"/>
<protein>
    <recommendedName>
        <fullName evidence="2">CBM20 domain-containing protein</fullName>
    </recommendedName>
</protein>
<feature type="coiled-coil region" evidence="1">
    <location>
        <begin position="304"/>
        <end position="331"/>
    </location>
</feature>
<dbReference type="GO" id="GO:2001070">
    <property type="term" value="F:starch binding"/>
    <property type="evidence" value="ECO:0007669"/>
    <property type="project" value="InterPro"/>
</dbReference>